<gene>
    <name evidence="5" type="ORF">DXB93_08005</name>
</gene>
<evidence type="ECO:0000256" key="2">
    <source>
        <dbReference type="ARBA" id="ARBA00022840"/>
    </source>
</evidence>
<reference evidence="5 6" key="1">
    <citation type="submission" date="2018-08" db="EMBL/GenBank/DDBJ databases">
        <title>A genome reference for cultivated species of the human gut microbiota.</title>
        <authorList>
            <person name="Zou Y."/>
            <person name="Xue W."/>
            <person name="Luo G."/>
        </authorList>
    </citation>
    <scope>NUCLEOTIDE SEQUENCE [LARGE SCALE GENOMIC DNA]</scope>
    <source>
        <strain evidence="5 6">OM06-4</strain>
    </source>
</reference>
<dbReference type="Pfam" id="PF03477">
    <property type="entry name" value="ATP-cone"/>
    <property type="match status" value="1"/>
</dbReference>
<dbReference type="GO" id="GO:0009265">
    <property type="term" value="P:2'-deoxyribonucleotide biosynthetic process"/>
    <property type="evidence" value="ECO:0007669"/>
    <property type="project" value="TreeGrafter"/>
</dbReference>
<keyword evidence="1 3" id="KW-0547">Nucleotide-binding</keyword>
<accession>A0A3E3ED92</accession>
<dbReference type="EC" id="1.17.4.2" evidence="5"/>
<name>A0A3E3ED92_9FIRM</name>
<dbReference type="GO" id="GO:0031250">
    <property type="term" value="C:anaerobic ribonucleoside-triphosphate reductase complex"/>
    <property type="evidence" value="ECO:0007669"/>
    <property type="project" value="TreeGrafter"/>
</dbReference>
<dbReference type="PANTHER" id="PTHR21075">
    <property type="entry name" value="ANAEROBIC RIBONUCLEOSIDE-TRIPHOSPHATE REDUCTASE"/>
    <property type="match status" value="1"/>
</dbReference>
<dbReference type="NCBIfam" id="TIGR02487">
    <property type="entry name" value="NrdD"/>
    <property type="match status" value="1"/>
</dbReference>
<evidence type="ECO:0000256" key="3">
    <source>
        <dbReference type="PROSITE-ProRule" id="PRU00492"/>
    </source>
</evidence>
<dbReference type="RefSeq" id="WP_117581259.1">
    <property type="nucleotide sequence ID" value="NZ_QUSL01000010.1"/>
</dbReference>
<dbReference type="EMBL" id="QUSL01000010">
    <property type="protein sequence ID" value="RGD85506.1"/>
    <property type="molecule type" value="Genomic_DNA"/>
</dbReference>
<evidence type="ECO:0000259" key="4">
    <source>
        <dbReference type="PROSITE" id="PS51161"/>
    </source>
</evidence>
<evidence type="ECO:0000256" key="1">
    <source>
        <dbReference type="ARBA" id="ARBA00022741"/>
    </source>
</evidence>
<dbReference type="GO" id="GO:0006260">
    <property type="term" value="P:DNA replication"/>
    <property type="evidence" value="ECO:0007669"/>
    <property type="project" value="InterPro"/>
</dbReference>
<evidence type="ECO:0000313" key="5">
    <source>
        <dbReference type="EMBL" id="RGD85506.1"/>
    </source>
</evidence>
<feature type="domain" description="ATP-cone" evidence="4">
    <location>
        <begin position="1"/>
        <end position="91"/>
    </location>
</feature>
<dbReference type="Pfam" id="PF13597">
    <property type="entry name" value="NRDD"/>
    <property type="match status" value="1"/>
</dbReference>
<protein>
    <submittedName>
        <fullName evidence="5">Anaerobic ribonucleoside-triphosphate reductase</fullName>
        <ecNumber evidence="5">1.17.4.2</ecNumber>
    </submittedName>
</protein>
<proteinExistence type="predicted"/>
<organism evidence="5 6">
    <name type="scientific">Thomasclavelia ramosa</name>
    <dbReference type="NCBI Taxonomy" id="1547"/>
    <lineage>
        <taxon>Bacteria</taxon>
        <taxon>Bacillati</taxon>
        <taxon>Bacillota</taxon>
        <taxon>Erysipelotrichia</taxon>
        <taxon>Erysipelotrichales</taxon>
        <taxon>Coprobacillaceae</taxon>
        <taxon>Thomasclavelia</taxon>
    </lineage>
</organism>
<keyword evidence="5" id="KW-0560">Oxidoreductase</keyword>
<dbReference type="InterPro" id="IPR005144">
    <property type="entry name" value="ATP-cone_dom"/>
</dbReference>
<comment type="caution">
    <text evidence="5">The sequence shown here is derived from an EMBL/GenBank/DDBJ whole genome shotgun (WGS) entry which is preliminary data.</text>
</comment>
<dbReference type="SUPFAM" id="SSF51998">
    <property type="entry name" value="PFL-like glycyl radical enzymes"/>
    <property type="match status" value="1"/>
</dbReference>
<dbReference type="AlphaFoldDB" id="A0A3E3ED92"/>
<dbReference type="NCBIfam" id="NF006732">
    <property type="entry name" value="PRK09263.1"/>
    <property type="match status" value="1"/>
</dbReference>
<dbReference type="PROSITE" id="PS51161">
    <property type="entry name" value="ATP_CONE"/>
    <property type="match status" value="1"/>
</dbReference>
<evidence type="ECO:0000313" key="6">
    <source>
        <dbReference type="Proteomes" id="UP000261032"/>
    </source>
</evidence>
<dbReference type="PANTHER" id="PTHR21075:SF0">
    <property type="entry name" value="ANAEROBIC RIBONUCLEOSIDE-TRIPHOSPHATE REDUCTASE"/>
    <property type="match status" value="1"/>
</dbReference>
<sequence>MQVIKRNGTVVPFNKDKISHAILKSMQYGSGIIKEKIAYDIANEIFEVFKDRDTISIAEIETEVFNKLIQKRQKLTARAYEGYRRVREYQRTGNTIDKDIYGIVDGTNKDAMDENSNKNASVLSTQRDLIAGEFSRDYCKRMLLPSKIVQAHEDGIIHFHDMDYFIQPMNNCDLVNLKDMLANGTVINGKLIESPHTFQTACTIATQIVQQMACGQYGGQTISLAHLSPYVRRSLNRYRTEVKKEGRNIGIEYTETQIDAISNSRLKEELRAGIQTIQYQINTFATSNGQAPFLSVFMYLKEEPEYIHETALLIEEMLTQRYIGMKNPVGAYITPAFPKLLYVLDDNNVPQDSKYRYLTDLAVKCVSKRMMPDFISAKKMKENYEGQVFGPMGCRSFLSPWKDKNGEYQWYGRFNQGVVSLNLPDIALSANGNLSEFWRILDKRLELCKDALMLRHSRLKGTVADVSPIHWMYGGLARLKSGETIDKLLNNGYSTISLGYIGLYECVVGLLGQSHTTNDGEKLAIAIMKKLKNACDKWKQETGIGFGLYGTPAESTTYTFAKKLKKRFGVVPGVSDKDYLTNSYHVNVTEHIDAFEKLGFEAQFQKISSGGAISYVEVTNMSNNLEALSALIDYIYETIQYAEINTKSDYCQECGFDGEILLDENNEWYCPNCGNRNHKTLNVCRRTCGYLGDNFWNKGRTQEIAERFVHLDNQIY</sequence>
<dbReference type="GO" id="GO:0004748">
    <property type="term" value="F:ribonucleoside-diphosphate reductase activity, thioredoxin disulfide as acceptor"/>
    <property type="evidence" value="ECO:0007669"/>
    <property type="project" value="TreeGrafter"/>
</dbReference>
<dbReference type="Proteomes" id="UP000261032">
    <property type="component" value="Unassembled WGS sequence"/>
</dbReference>
<dbReference type="GO" id="GO:0008998">
    <property type="term" value="F:ribonucleoside-triphosphate reductase (thioredoxin) activity"/>
    <property type="evidence" value="ECO:0007669"/>
    <property type="project" value="UniProtKB-EC"/>
</dbReference>
<dbReference type="InterPro" id="IPR012833">
    <property type="entry name" value="NrdD"/>
</dbReference>
<dbReference type="GO" id="GO:0005524">
    <property type="term" value="F:ATP binding"/>
    <property type="evidence" value="ECO:0007669"/>
    <property type="project" value="UniProtKB-UniRule"/>
</dbReference>
<dbReference type="Gene3D" id="3.20.70.20">
    <property type="match status" value="1"/>
</dbReference>
<keyword evidence="2 3" id="KW-0067">ATP-binding</keyword>